<dbReference type="GO" id="GO:0003677">
    <property type="term" value="F:DNA binding"/>
    <property type="evidence" value="ECO:0007669"/>
    <property type="project" value="UniProtKB-KW"/>
</dbReference>
<dbReference type="AlphaFoldDB" id="A0A0M6XWR5"/>
<dbReference type="InterPro" id="IPR000847">
    <property type="entry name" value="LysR_HTH_N"/>
</dbReference>
<dbReference type="SUPFAM" id="SSF53850">
    <property type="entry name" value="Periplasmic binding protein-like II"/>
    <property type="match status" value="1"/>
</dbReference>
<dbReference type="Gene3D" id="3.40.190.290">
    <property type="match status" value="1"/>
</dbReference>
<sequence length="313" mass="34549">MRLEDLQFFVRIAELGSMAAAGREIGLSPSAASTRLTGLEKSFGSQLFARTTRRTMLTEAGRVLLQHARTAVGEIEQARSILEASTEAPRGSLRFSCNTFFGRKHILPYLVEFRELYPDIRLEMDFSDRIVDVIEEGYDMAVRGAPLTDSSLLSRKLGGNPRALCASPAYLARKGVPHTPEDLANHDCIAMASMPFWYFNGPEGEVAFEIQKPVIKGDSGDLTYDAALHGLGLSLKSLAHVWEDLRDGRLVAVMEDYTIARTGAIWAVYPPSQFVPPKVTAFVDFLISKYGRPPYWESDYRTASTGSSGSQTV</sequence>
<evidence type="ECO:0000256" key="2">
    <source>
        <dbReference type="ARBA" id="ARBA00023015"/>
    </source>
</evidence>
<dbReference type="SUPFAM" id="SSF46785">
    <property type="entry name" value="Winged helix' DNA-binding domain"/>
    <property type="match status" value="1"/>
</dbReference>
<dbReference type="PANTHER" id="PTHR30537">
    <property type="entry name" value="HTH-TYPE TRANSCRIPTIONAL REGULATOR"/>
    <property type="match status" value="1"/>
</dbReference>
<dbReference type="Proteomes" id="UP000048926">
    <property type="component" value="Unassembled WGS sequence"/>
</dbReference>
<dbReference type="FunFam" id="1.10.10.10:FF:000001">
    <property type="entry name" value="LysR family transcriptional regulator"/>
    <property type="match status" value="1"/>
</dbReference>
<evidence type="ECO:0000259" key="5">
    <source>
        <dbReference type="PROSITE" id="PS50931"/>
    </source>
</evidence>
<accession>A0A0M6XWR5</accession>
<dbReference type="EMBL" id="CXST01000001">
    <property type="protein sequence ID" value="CTQ41742.1"/>
    <property type="molecule type" value="Genomic_DNA"/>
</dbReference>
<dbReference type="CDD" id="cd08422">
    <property type="entry name" value="PBP2_CrgA_like"/>
    <property type="match status" value="1"/>
</dbReference>
<dbReference type="InterPro" id="IPR005119">
    <property type="entry name" value="LysR_subst-bd"/>
</dbReference>
<dbReference type="InterPro" id="IPR036390">
    <property type="entry name" value="WH_DNA-bd_sf"/>
</dbReference>
<protein>
    <submittedName>
        <fullName evidence="6">D-malate degradation protein R</fullName>
    </submittedName>
</protein>
<dbReference type="Pfam" id="PF03466">
    <property type="entry name" value="LysR_substrate"/>
    <property type="match status" value="1"/>
</dbReference>
<keyword evidence="7" id="KW-1185">Reference proteome</keyword>
<reference evidence="7" key="1">
    <citation type="submission" date="2015-07" db="EMBL/GenBank/DDBJ databases">
        <authorList>
            <person name="Rodrigo-Torres Lidia"/>
            <person name="Arahal R.David."/>
        </authorList>
    </citation>
    <scope>NUCLEOTIDE SEQUENCE [LARGE SCALE GENOMIC DNA]</scope>
    <source>
        <strain evidence="7">CECT 4801</strain>
    </source>
</reference>
<proteinExistence type="inferred from homology"/>
<dbReference type="STRING" id="187304.B0E33_00835"/>
<organism evidence="6 7">
    <name type="scientific">Roseibium aggregatum</name>
    <dbReference type="NCBI Taxonomy" id="187304"/>
    <lineage>
        <taxon>Bacteria</taxon>
        <taxon>Pseudomonadati</taxon>
        <taxon>Pseudomonadota</taxon>
        <taxon>Alphaproteobacteria</taxon>
        <taxon>Hyphomicrobiales</taxon>
        <taxon>Stappiaceae</taxon>
        <taxon>Roseibium</taxon>
    </lineage>
</organism>
<evidence type="ECO:0000313" key="7">
    <source>
        <dbReference type="Proteomes" id="UP000048926"/>
    </source>
</evidence>
<dbReference type="InterPro" id="IPR058163">
    <property type="entry name" value="LysR-type_TF_proteobact-type"/>
</dbReference>
<gene>
    <name evidence="6" type="primary">dmlR_1</name>
    <name evidence="6" type="ORF">LAL4801_00162</name>
</gene>
<keyword evidence="2" id="KW-0805">Transcription regulation</keyword>
<dbReference type="PROSITE" id="PS50931">
    <property type="entry name" value="HTH_LYSR"/>
    <property type="match status" value="1"/>
</dbReference>
<keyword evidence="3" id="KW-0238">DNA-binding</keyword>
<dbReference type="PANTHER" id="PTHR30537:SF5">
    <property type="entry name" value="HTH-TYPE TRANSCRIPTIONAL ACTIVATOR TTDR-RELATED"/>
    <property type="match status" value="1"/>
</dbReference>
<evidence type="ECO:0000313" key="6">
    <source>
        <dbReference type="EMBL" id="CTQ41742.1"/>
    </source>
</evidence>
<dbReference type="Pfam" id="PF00126">
    <property type="entry name" value="HTH_1"/>
    <property type="match status" value="1"/>
</dbReference>
<name>A0A0M6XWR5_9HYPH</name>
<dbReference type="InterPro" id="IPR036388">
    <property type="entry name" value="WH-like_DNA-bd_sf"/>
</dbReference>
<dbReference type="OrthoDB" id="9813056at2"/>
<evidence type="ECO:0000256" key="3">
    <source>
        <dbReference type="ARBA" id="ARBA00023125"/>
    </source>
</evidence>
<dbReference type="GO" id="GO:0003700">
    <property type="term" value="F:DNA-binding transcription factor activity"/>
    <property type="evidence" value="ECO:0007669"/>
    <property type="project" value="InterPro"/>
</dbReference>
<evidence type="ECO:0000256" key="1">
    <source>
        <dbReference type="ARBA" id="ARBA00009437"/>
    </source>
</evidence>
<keyword evidence="4" id="KW-0804">Transcription</keyword>
<evidence type="ECO:0000256" key="4">
    <source>
        <dbReference type="ARBA" id="ARBA00023163"/>
    </source>
</evidence>
<feature type="domain" description="HTH lysR-type" evidence="5">
    <location>
        <begin position="1"/>
        <end position="58"/>
    </location>
</feature>
<dbReference type="Gene3D" id="1.10.10.10">
    <property type="entry name" value="Winged helix-like DNA-binding domain superfamily/Winged helix DNA-binding domain"/>
    <property type="match status" value="1"/>
</dbReference>
<dbReference type="RefSeq" id="WP_055653605.1">
    <property type="nucleotide sequence ID" value="NZ_CP045617.1"/>
</dbReference>
<comment type="similarity">
    <text evidence="1">Belongs to the LysR transcriptional regulatory family.</text>
</comment>